<protein>
    <recommendedName>
        <fullName evidence="4">FMN-binding domain-containing protein</fullName>
    </recommendedName>
</protein>
<dbReference type="Proteomes" id="UP000032737">
    <property type="component" value="Chromosome"/>
</dbReference>
<dbReference type="RefSeq" id="WP_030004091.1">
    <property type="nucleotide sequence ID" value="NC_022549.1"/>
</dbReference>
<dbReference type="OrthoDB" id="9784165at2"/>
<sequence>MSRENRGLLINFGILLVVSISFILGYGILYKNLDKKDALKEYQVYFSEATDFTEVSVDSTIISKKVEIKKGSDVIGYYFVGSEYAEGIPGHDGKDELRISVVIDKSGKFINIQTEYSEHTESFVSKLNTFYNNAKNQNIADFKNIDGEAGASAYSMPVVEKVLTEIAKNLEITVKPMVPKDPYVLVFGDYERKELDNEFEADDVLLSRELIYNDLNQVIGIAYVGTGIANGIPYHDGPAKLDLLVGLSIDGKILGTTILEHEHTQSFVDKILPYFTNLVDVSIDGFETVDLVAGASEFTMPVVQSILAKVKERFEGFDVYAHVSNGYVTIEDDVTFVATDKVLEKKVLKDSEGIVTGYVYIGTDGITGIPGHDGKDYIKLAVGVDLTGNITGVYLIESAHTEGFVKRIIPYLNTLEGQAIASYKTTYNNGTTEVDGFANASEYTKPVIISILNAIKGVA</sequence>
<dbReference type="HOGENOM" id="CLU_595327_0_0_14"/>
<feature type="transmembrane region" description="Helical" evidence="1">
    <location>
        <begin position="7"/>
        <end position="29"/>
    </location>
</feature>
<proteinExistence type="predicted"/>
<keyword evidence="1" id="KW-0472">Membrane</keyword>
<reference evidence="2 3" key="1">
    <citation type="journal article" date="2013" name="J. Mol. Microbiol. Biotechnol.">
        <title>Analysis of the Complete Genomes of Acholeplasma brassicae , A. palmae and A. laidlawii and Their Comparison to the Obligate Parasites from ' Candidatus Phytoplasma'.</title>
        <authorList>
            <person name="Kube M."/>
            <person name="Siewert C."/>
            <person name="Migdoll A.M."/>
            <person name="Duduk B."/>
            <person name="Holz S."/>
            <person name="Rabus R."/>
            <person name="Seemuller E."/>
            <person name="Mitrovic J."/>
            <person name="Muller I."/>
            <person name="Buttner C."/>
            <person name="Reinhardt R."/>
        </authorList>
    </citation>
    <scope>NUCLEOTIDE SEQUENCE [LARGE SCALE GENOMIC DNA]</scope>
    <source>
        <strain evidence="3">0502</strain>
    </source>
</reference>
<dbReference type="EMBL" id="FO681348">
    <property type="protein sequence ID" value="CCV65229.1"/>
    <property type="molecule type" value="Genomic_DNA"/>
</dbReference>
<accession>U4KSN1</accession>
<gene>
    <name evidence="2" type="ORF">BN85302080</name>
</gene>
<dbReference type="KEGG" id="abra:BN85302080"/>
<evidence type="ECO:0008006" key="4">
    <source>
        <dbReference type="Google" id="ProtNLM"/>
    </source>
</evidence>
<keyword evidence="3" id="KW-1185">Reference proteome</keyword>
<dbReference type="AlphaFoldDB" id="U4KSN1"/>
<keyword evidence="1" id="KW-0812">Transmembrane</keyword>
<keyword evidence="1" id="KW-1133">Transmembrane helix</keyword>
<organism evidence="2 3">
    <name type="scientific">Acholeplasma brassicae</name>
    <dbReference type="NCBI Taxonomy" id="61635"/>
    <lineage>
        <taxon>Bacteria</taxon>
        <taxon>Bacillati</taxon>
        <taxon>Mycoplasmatota</taxon>
        <taxon>Mollicutes</taxon>
        <taxon>Acholeplasmatales</taxon>
        <taxon>Acholeplasmataceae</taxon>
        <taxon>Acholeplasma</taxon>
    </lineage>
</organism>
<evidence type="ECO:0000313" key="3">
    <source>
        <dbReference type="Proteomes" id="UP000032737"/>
    </source>
</evidence>
<dbReference type="STRING" id="61635.BN85302080"/>
<evidence type="ECO:0000313" key="2">
    <source>
        <dbReference type="EMBL" id="CCV65229.1"/>
    </source>
</evidence>
<evidence type="ECO:0000256" key="1">
    <source>
        <dbReference type="SAM" id="Phobius"/>
    </source>
</evidence>
<name>U4KSN1_9MOLU</name>